<dbReference type="STRING" id="1263868.RESH_00614"/>
<dbReference type="Pfam" id="PF02880">
    <property type="entry name" value="PGM_PMM_III"/>
    <property type="match status" value="1"/>
</dbReference>
<dbReference type="GO" id="GO:0005975">
    <property type="term" value="P:carbohydrate metabolic process"/>
    <property type="evidence" value="ECO:0007669"/>
    <property type="project" value="InterPro"/>
</dbReference>
<dbReference type="SUPFAM" id="SSF55957">
    <property type="entry name" value="Phosphoglucomutase, C-terminal domain"/>
    <property type="match status" value="1"/>
</dbReference>
<dbReference type="Gene3D" id="3.40.120.10">
    <property type="entry name" value="Alpha-D-Glucose-1,6-Bisphosphate, subunit A, domain 3"/>
    <property type="match status" value="3"/>
</dbReference>
<dbReference type="SUPFAM" id="SSF53738">
    <property type="entry name" value="Phosphoglucomutase, first 3 domains"/>
    <property type="match status" value="3"/>
</dbReference>
<dbReference type="GO" id="GO:0005829">
    <property type="term" value="C:cytosol"/>
    <property type="evidence" value="ECO:0007669"/>
    <property type="project" value="TreeGrafter"/>
</dbReference>
<dbReference type="AlphaFoldDB" id="M5SB29"/>
<keyword evidence="5 7" id="KW-0460">Magnesium</keyword>
<dbReference type="CDD" id="cd05803">
    <property type="entry name" value="PGM_like4"/>
    <property type="match status" value="1"/>
</dbReference>
<feature type="domain" description="Alpha-D-phosphohexomutase C-terminal" evidence="8">
    <location>
        <begin position="417"/>
        <end position="479"/>
    </location>
</feature>
<organism evidence="12 13">
    <name type="scientific">Rhodopirellula europaea SH398</name>
    <dbReference type="NCBI Taxonomy" id="1263868"/>
    <lineage>
        <taxon>Bacteria</taxon>
        <taxon>Pseudomonadati</taxon>
        <taxon>Planctomycetota</taxon>
        <taxon>Planctomycetia</taxon>
        <taxon>Pirellulales</taxon>
        <taxon>Pirellulaceae</taxon>
        <taxon>Rhodopirellula</taxon>
    </lineage>
</organism>
<sequence length="482" mass="50633">MNDVSPRSGPLRSRLVIIDFHSRPLPLRSSLLACPMSELIISVSGLRGILGETLTPEVAVRFAAAFSAAMPEGKIVIGRDGRTTGPMLRSAIVSALTASGRDVIDADVAATPTIGVLVRELGAVGAIAISASHNPPEYNGIKLFGGDGRVLDAESGAKIRDAYFAGTNQWATYDKIGEVSPIDDPHAAHLEKVLATVDVDAIKAKQFRVLIDSNHGAGGLLGVRLLEALGCTVEAMGHEPTGKFAHTPEPTAENLQGISADVTGRECVVGFCQDPDADRLALIDETGRYIGEECTLALCVRQAMETGRASGPIVINGATSSMSTLIAKQHGVDTFRSAVGEANVCDLMIAKKAAYGGEGNGGPIDPTVGYVRDSFVGMAQTLALLARTGKTLSELADELPQLSIHKSKAGVSAERLPAVFDKLEAKFTDAEATRGDGMRLQWSDRWLLVRGSNTEPIVRMIAEAPTADEAASLCDQAAELLG</sequence>
<keyword evidence="3" id="KW-0597">Phosphoprotein</keyword>
<dbReference type="PATRIC" id="fig|1263868.3.peg.674"/>
<dbReference type="Pfam" id="PF00408">
    <property type="entry name" value="PGM_PMM_IV"/>
    <property type="match status" value="1"/>
</dbReference>
<evidence type="ECO:0000259" key="9">
    <source>
        <dbReference type="Pfam" id="PF02878"/>
    </source>
</evidence>
<evidence type="ECO:0000259" key="10">
    <source>
        <dbReference type="Pfam" id="PF02879"/>
    </source>
</evidence>
<evidence type="ECO:0000313" key="13">
    <source>
        <dbReference type="Proteomes" id="UP000011996"/>
    </source>
</evidence>
<keyword evidence="6" id="KW-0413">Isomerase</keyword>
<evidence type="ECO:0000313" key="12">
    <source>
        <dbReference type="EMBL" id="EMI28833.1"/>
    </source>
</evidence>
<dbReference type="InterPro" id="IPR036900">
    <property type="entry name" value="A-D-PHexomutase_C_sf"/>
</dbReference>
<name>M5SB29_9BACT</name>
<dbReference type="NCBIfam" id="TIGR03990">
    <property type="entry name" value="Arch_GlmM"/>
    <property type="match status" value="1"/>
</dbReference>
<dbReference type="InterPro" id="IPR005841">
    <property type="entry name" value="Alpha-D-phosphohexomutase_SF"/>
</dbReference>
<dbReference type="Pfam" id="PF02878">
    <property type="entry name" value="PGM_PMM_I"/>
    <property type="match status" value="1"/>
</dbReference>
<dbReference type="InterPro" id="IPR005846">
    <property type="entry name" value="A-D-PHexomutase_a/b/a-III"/>
</dbReference>
<evidence type="ECO:0000256" key="3">
    <source>
        <dbReference type="ARBA" id="ARBA00022553"/>
    </source>
</evidence>
<feature type="domain" description="Alpha-D-phosphohexomutase alpha/beta/alpha" evidence="9">
    <location>
        <begin position="43"/>
        <end position="168"/>
    </location>
</feature>
<evidence type="ECO:0000256" key="5">
    <source>
        <dbReference type="ARBA" id="ARBA00022842"/>
    </source>
</evidence>
<dbReference type="InterPro" id="IPR050060">
    <property type="entry name" value="Phosphoglucosamine_mutase"/>
</dbReference>
<dbReference type="GO" id="GO:0004615">
    <property type="term" value="F:phosphomannomutase activity"/>
    <property type="evidence" value="ECO:0007669"/>
    <property type="project" value="TreeGrafter"/>
</dbReference>
<evidence type="ECO:0000256" key="6">
    <source>
        <dbReference type="ARBA" id="ARBA00023235"/>
    </source>
</evidence>
<comment type="similarity">
    <text evidence="2 7">Belongs to the phosphohexose mutase family.</text>
</comment>
<evidence type="ECO:0000259" key="8">
    <source>
        <dbReference type="Pfam" id="PF00408"/>
    </source>
</evidence>
<evidence type="ECO:0000259" key="11">
    <source>
        <dbReference type="Pfam" id="PF02880"/>
    </source>
</evidence>
<dbReference type="GO" id="GO:0008966">
    <property type="term" value="F:phosphoglucosamine mutase activity"/>
    <property type="evidence" value="ECO:0007669"/>
    <property type="project" value="InterPro"/>
</dbReference>
<dbReference type="Gene3D" id="3.30.310.50">
    <property type="entry name" value="Alpha-D-phosphohexomutase, C-terminal domain"/>
    <property type="match status" value="1"/>
</dbReference>
<evidence type="ECO:0000256" key="2">
    <source>
        <dbReference type="ARBA" id="ARBA00010231"/>
    </source>
</evidence>
<reference evidence="12 13" key="1">
    <citation type="journal article" date="2013" name="Mar. Genomics">
        <title>Expression of sulfatases in Rhodopirellula baltica and the diversity of sulfatases in the genus Rhodopirellula.</title>
        <authorList>
            <person name="Wegner C.E."/>
            <person name="Richter-Heitmann T."/>
            <person name="Klindworth A."/>
            <person name="Klockow C."/>
            <person name="Richter M."/>
            <person name="Achstetter T."/>
            <person name="Glockner F.O."/>
            <person name="Harder J."/>
        </authorList>
    </citation>
    <scope>NUCLEOTIDE SEQUENCE [LARGE SCALE GENOMIC DNA]</scope>
    <source>
        <strain evidence="12 13">SH398</strain>
    </source>
</reference>
<dbReference type="InterPro" id="IPR005844">
    <property type="entry name" value="A-D-PHexomutase_a/b/a-I"/>
</dbReference>
<dbReference type="PANTHER" id="PTHR42946:SF1">
    <property type="entry name" value="PHOSPHOGLUCOMUTASE (ALPHA-D-GLUCOSE-1,6-BISPHOSPHATE-DEPENDENT)"/>
    <property type="match status" value="1"/>
</dbReference>
<feature type="domain" description="Alpha-D-phosphohexomutase alpha/beta/alpha" evidence="10">
    <location>
        <begin position="188"/>
        <end position="287"/>
    </location>
</feature>
<dbReference type="PROSITE" id="PS00710">
    <property type="entry name" value="PGM_PMM"/>
    <property type="match status" value="1"/>
</dbReference>
<feature type="domain" description="Alpha-D-phosphohexomutase alpha/beta/alpha" evidence="11">
    <location>
        <begin position="295"/>
        <end position="401"/>
    </location>
</feature>
<comment type="caution">
    <text evidence="12">The sequence shown here is derived from an EMBL/GenBank/DDBJ whole genome shotgun (WGS) entry which is preliminary data.</text>
</comment>
<dbReference type="InterPro" id="IPR005845">
    <property type="entry name" value="A-D-PHexomutase_a/b/a-II"/>
</dbReference>
<gene>
    <name evidence="12" type="ORF">RESH_00614</name>
</gene>
<keyword evidence="4 7" id="KW-0479">Metal-binding</keyword>
<dbReference type="GO" id="GO:0000287">
    <property type="term" value="F:magnesium ion binding"/>
    <property type="evidence" value="ECO:0007669"/>
    <property type="project" value="InterPro"/>
</dbReference>
<dbReference type="Proteomes" id="UP000011996">
    <property type="component" value="Unassembled WGS sequence"/>
</dbReference>
<evidence type="ECO:0000256" key="7">
    <source>
        <dbReference type="RuleBase" id="RU004326"/>
    </source>
</evidence>
<dbReference type="InterPro" id="IPR005843">
    <property type="entry name" value="A-D-PHexomutase_C"/>
</dbReference>
<dbReference type="PANTHER" id="PTHR42946">
    <property type="entry name" value="PHOSPHOHEXOSE MUTASE"/>
    <property type="match status" value="1"/>
</dbReference>
<dbReference type="GO" id="GO:0009252">
    <property type="term" value="P:peptidoglycan biosynthetic process"/>
    <property type="evidence" value="ECO:0007669"/>
    <property type="project" value="TreeGrafter"/>
</dbReference>
<dbReference type="Pfam" id="PF02879">
    <property type="entry name" value="PGM_PMM_II"/>
    <property type="match status" value="1"/>
</dbReference>
<evidence type="ECO:0000256" key="1">
    <source>
        <dbReference type="ARBA" id="ARBA00001946"/>
    </source>
</evidence>
<dbReference type="InterPro" id="IPR024086">
    <property type="entry name" value="GlmM_arc-type"/>
</dbReference>
<dbReference type="EMBL" id="ANOF01000017">
    <property type="protein sequence ID" value="EMI28833.1"/>
    <property type="molecule type" value="Genomic_DNA"/>
</dbReference>
<comment type="cofactor">
    <cofactor evidence="1">
        <name>Mg(2+)</name>
        <dbReference type="ChEBI" id="CHEBI:18420"/>
    </cofactor>
</comment>
<accession>M5SB29</accession>
<dbReference type="PRINTS" id="PR00509">
    <property type="entry name" value="PGMPMM"/>
</dbReference>
<evidence type="ECO:0000256" key="4">
    <source>
        <dbReference type="ARBA" id="ARBA00022723"/>
    </source>
</evidence>
<dbReference type="GO" id="GO:0006048">
    <property type="term" value="P:UDP-N-acetylglucosamine biosynthetic process"/>
    <property type="evidence" value="ECO:0007669"/>
    <property type="project" value="TreeGrafter"/>
</dbReference>
<dbReference type="InterPro" id="IPR016066">
    <property type="entry name" value="A-D-PHexomutase_CS"/>
</dbReference>
<dbReference type="InterPro" id="IPR016055">
    <property type="entry name" value="A-D-PHexomutase_a/b/a-I/II/III"/>
</dbReference>
<protein>
    <submittedName>
        <fullName evidence="12">Phosphoglucomutase/phosphomannomutase family protein</fullName>
    </submittedName>
</protein>
<proteinExistence type="inferred from homology"/>